<dbReference type="GO" id="GO:0005737">
    <property type="term" value="C:cytoplasm"/>
    <property type="evidence" value="ECO:0007669"/>
    <property type="project" value="TreeGrafter"/>
</dbReference>
<dbReference type="PIRSF" id="PIRSF000903">
    <property type="entry name" value="B5n-ttraPtase_sm"/>
    <property type="match status" value="1"/>
</dbReference>
<dbReference type="SUPFAM" id="SSF56300">
    <property type="entry name" value="Metallo-dependent phosphatases"/>
    <property type="match status" value="1"/>
</dbReference>
<dbReference type="Proteomes" id="UP000254601">
    <property type="component" value="Unassembled WGS sequence"/>
</dbReference>
<dbReference type="GO" id="GO:0016791">
    <property type="term" value="F:phosphatase activity"/>
    <property type="evidence" value="ECO:0007669"/>
    <property type="project" value="TreeGrafter"/>
</dbReference>
<dbReference type="InterPro" id="IPR004843">
    <property type="entry name" value="Calcineurin-like_PHP"/>
</dbReference>
<dbReference type="Gene3D" id="3.60.21.10">
    <property type="match status" value="1"/>
</dbReference>
<comment type="similarity">
    <text evidence="2">Belongs to the Ap4A hydrolase family.</text>
</comment>
<evidence type="ECO:0000256" key="4">
    <source>
        <dbReference type="ARBA" id="ARBA00022801"/>
    </source>
</evidence>
<proteinExistence type="inferred from homology"/>
<dbReference type="Pfam" id="PF00149">
    <property type="entry name" value="Metallophos"/>
    <property type="match status" value="1"/>
</dbReference>
<dbReference type="GO" id="GO:0008803">
    <property type="term" value="F:bis(5'-nucleosyl)-tetraphosphatase (symmetrical) activity"/>
    <property type="evidence" value="ECO:0007669"/>
    <property type="project" value="UniProtKB-EC"/>
</dbReference>
<dbReference type="EC" id="3.6.1.41" evidence="3"/>
<dbReference type="OrthoDB" id="9807890at2"/>
<evidence type="ECO:0000256" key="2">
    <source>
        <dbReference type="ARBA" id="ARBA00005419"/>
    </source>
</evidence>
<dbReference type="GO" id="GO:0110154">
    <property type="term" value="P:RNA decapping"/>
    <property type="evidence" value="ECO:0007669"/>
    <property type="project" value="TreeGrafter"/>
</dbReference>
<evidence type="ECO:0000313" key="10">
    <source>
        <dbReference type="EMBL" id="SUO94667.1"/>
    </source>
</evidence>
<dbReference type="AlphaFoldDB" id="A0A380MTK0"/>
<evidence type="ECO:0000259" key="9">
    <source>
        <dbReference type="Pfam" id="PF00149"/>
    </source>
</evidence>
<dbReference type="InterPro" id="IPR050126">
    <property type="entry name" value="Ap4A_hydrolase"/>
</dbReference>
<evidence type="ECO:0000256" key="7">
    <source>
        <dbReference type="ARBA" id="ARBA00033210"/>
    </source>
</evidence>
<feature type="domain" description="Calcineurin-like phosphoesterase" evidence="9">
    <location>
        <begin position="3"/>
        <end position="142"/>
    </location>
</feature>
<dbReference type="RefSeq" id="WP_072576841.1">
    <property type="nucleotide sequence ID" value="NZ_LWHB01000108.1"/>
</dbReference>
<dbReference type="EMBL" id="UHIC01000001">
    <property type="protein sequence ID" value="SUO94667.1"/>
    <property type="molecule type" value="Genomic_DNA"/>
</dbReference>
<dbReference type="InterPro" id="IPR029052">
    <property type="entry name" value="Metallo-depent_PP-like"/>
</dbReference>
<comment type="catalytic activity">
    <reaction evidence="8">
        <text>P(1),P(4)-bis(5'-adenosyl) tetraphosphate + H2O = 2 ADP + 2 H(+)</text>
        <dbReference type="Rhea" id="RHEA:24252"/>
        <dbReference type="ChEBI" id="CHEBI:15377"/>
        <dbReference type="ChEBI" id="CHEBI:15378"/>
        <dbReference type="ChEBI" id="CHEBI:58141"/>
        <dbReference type="ChEBI" id="CHEBI:456216"/>
        <dbReference type="EC" id="3.6.1.41"/>
    </reaction>
</comment>
<dbReference type="NCBIfam" id="NF001204">
    <property type="entry name" value="PRK00166.1"/>
    <property type="match status" value="1"/>
</dbReference>
<evidence type="ECO:0000256" key="6">
    <source>
        <dbReference type="ARBA" id="ARBA00032248"/>
    </source>
</evidence>
<organism evidence="10 11">
    <name type="scientific">Suttonella ornithocola</name>
    <dbReference type="NCBI Taxonomy" id="279832"/>
    <lineage>
        <taxon>Bacteria</taxon>
        <taxon>Pseudomonadati</taxon>
        <taxon>Pseudomonadota</taxon>
        <taxon>Gammaproteobacteria</taxon>
        <taxon>Cardiobacteriales</taxon>
        <taxon>Cardiobacteriaceae</taxon>
        <taxon>Suttonella</taxon>
    </lineage>
</organism>
<comment type="function">
    <text evidence="1">Hydrolyzes diadenosine 5',5'''-P1,P4-tetraphosphate to yield ADP.</text>
</comment>
<dbReference type="PANTHER" id="PTHR42850">
    <property type="entry name" value="METALLOPHOSPHOESTERASE"/>
    <property type="match status" value="1"/>
</dbReference>
<sequence>MATYIIGDVHGQFDALMRLLSKINYKEDKDELWFVGDLVNRGPQSLEVLRFVVGLGARAKVVLGNHDFSLMVQALELSHVKIKKSSEAILKASDSKILLSAMRHWPLFYENTEYNVIMVHAGVYPFWSIETARMQQQMYQHEMLKTEKESNQFLEQVYANGSGYWDKRDSFIEQMRFTVNAFLRMRFLEKDGRLNFDCKLPPEEAPKNLIPWFEEKMREKKYRYIFGHWAACGLRVRKNWVCLDSGAAWEGKLTAFDLKKWEVAASVKIDKKK</sequence>
<evidence type="ECO:0000313" key="11">
    <source>
        <dbReference type="Proteomes" id="UP000254601"/>
    </source>
</evidence>
<reference evidence="10 11" key="1">
    <citation type="submission" date="2018-06" db="EMBL/GenBank/DDBJ databases">
        <authorList>
            <consortium name="Pathogen Informatics"/>
            <person name="Doyle S."/>
        </authorList>
    </citation>
    <scope>NUCLEOTIDE SEQUENCE [LARGE SCALE GENOMIC DNA]</scope>
    <source>
        <strain evidence="10 11">NCTC13337</strain>
    </source>
</reference>
<evidence type="ECO:0000256" key="8">
    <source>
        <dbReference type="ARBA" id="ARBA00049417"/>
    </source>
</evidence>
<dbReference type="InterPro" id="IPR006186">
    <property type="entry name" value="Ser/Thr-sp_prot-phosphatase"/>
</dbReference>
<dbReference type="PANTHER" id="PTHR42850:SF11">
    <property type="entry name" value="BIS(5'-NUCLEOSYL)-TETRAPHOSPHATASE [SYMMETRICAL]"/>
    <property type="match status" value="1"/>
</dbReference>
<evidence type="ECO:0000256" key="1">
    <source>
        <dbReference type="ARBA" id="ARBA00003413"/>
    </source>
</evidence>
<evidence type="ECO:0000256" key="3">
    <source>
        <dbReference type="ARBA" id="ARBA00012506"/>
    </source>
</evidence>
<protein>
    <recommendedName>
        <fullName evidence="3">bis(5'-nucleosyl)-tetraphosphatase (symmetrical)</fullName>
        <ecNumber evidence="3">3.6.1.41</ecNumber>
    </recommendedName>
    <alternativeName>
        <fullName evidence="6">Ap4A hydrolase</fullName>
    </alternativeName>
    <alternativeName>
        <fullName evidence="5">Diadenosine 5',5'''-P1,P4-tetraphosphate pyrophosphohydrolase</fullName>
    </alternativeName>
    <alternativeName>
        <fullName evidence="7">Diadenosine tetraphosphatase</fullName>
    </alternativeName>
</protein>
<dbReference type="NCBIfam" id="TIGR00668">
    <property type="entry name" value="apaH"/>
    <property type="match status" value="1"/>
</dbReference>
<accession>A0A380MTK0</accession>
<dbReference type="PRINTS" id="PR00114">
    <property type="entry name" value="STPHPHTASE"/>
</dbReference>
<gene>
    <name evidence="10" type="primary">apaH</name>
    <name evidence="10" type="ORF">NCTC13337_00868</name>
</gene>
<evidence type="ECO:0000256" key="5">
    <source>
        <dbReference type="ARBA" id="ARBA00031248"/>
    </source>
</evidence>
<dbReference type="InterPro" id="IPR004617">
    <property type="entry name" value="ApaH"/>
</dbReference>
<name>A0A380MTK0_9GAMM</name>
<keyword evidence="11" id="KW-1185">Reference proteome</keyword>
<keyword evidence="4 10" id="KW-0378">Hydrolase</keyword>